<organism evidence="2 3">
    <name type="scientific">Shewanella yunxiaonensis</name>
    <dbReference type="NCBI Taxonomy" id="2829809"/>
    <lineage>
        <taxon>Bacteria</taxon>
        <taxon>Pseudomonadati</taxon>
        <taxon>Pseudomonadota</taxon>
        <taxon>Gammaproteobacteria</taxon>
        <taxon>Alteromonadales</taxon>
        <taxon>Shewanellaceae</taxon>
        <taxon>Shewanella</taxon>
    </lineage>
</organism>
<keyword evidence="3" id="KW-1185">Reference proteome</keyword>
<evidence type="ECO:0000313" key="3">
    <source>
        <dbReference type="Proteomes" id="UP000679575"/>
    </source>
</evidence>
<reference evidence="2 3" key="1">
    <citation type="submission" date="2021-04" db="EMBL/GenBank/DDBJ databases">
        <title>Novel species identification of genus Shewanella.</title>
        <authorList>
            <person name="Liu G."/>
        </authorList>
    </citation>
    <scope>NUCLEOTIDE SEQUENCE [LARGE SCALE GENOMIC DNA]</scope>
    <source>
        <strain evidence="2 3">FJAT-54481</strain>
    </source>
</reference>
<dbReference type="EMBL" id="CP073587">
    <property type="protein sequence ID" value="QUN04642.1"/>
    <property type="molecule type" value="Genomic_DNA"/>
</dbReference>
<sequence>MTPTSTTANPALNALKDIRLPAEVGFWPPAPGIWALLILSLMLIIALIVWLYLRHKRHLRQQAPAKAALQLLSQLDANDPQLMLQLSSLLKRCAISYGGREQVASLTGEDWYQYLDQALPIKMHGKFSRLLKSRYQPHSDTDTTRELLTLCQQWLQCAPSYYRKASKGAKSC</sequence>
<keyword evidence="1" id="KW-1133">Transmembrane helix</keyword>
<name>A0ABX7YPW1_9GAMM</name>
<proteinExistence type="predicted"/>
<evidence type="ECO:0000313" key="2">
    <source>
        <dbReference type="EMBL" id="QUN04642.1"/>
    </source>
</evidence>
<gene>
    <name evidence="2" type="ORF">KDN34_10255</name>
</gene>
<keyword evidence="1" id="KW-0472">Membrane</keyword>
<protein>
    <submittedName>
        <fullName evidence="2">DUF4381 domain-containing protein</fullName>
    </submittedName>
</protein>
<dbReference type="Proteomes" id="UP000679575">
    <property type="component" value="Chromosome"/>
</dbReference>
<evidence type="ECO:0000256" key="1">
    <source>
        <dbReference type="SAM" id="Phobius"/>
    </source>
</evidence>
<dbReference type="InterPro" id="IPR025489">
    <property type="entry name" value="DUF4381"/>
</dbReference>
<feature type="transmembrane region" description="Helical" evidence="1">
    <location>
        <begin position="33"/>
        <end position="53"/>
    </location>
</feature>
<dbReference type="RefSeq" id="WP_212593697.1">
    <property type="nucleotide sequence ID" value="NZ_CP073587.1"/>
</dbReference>
<accession>A0ABX7YPW1</accession>
<keyword evidence="1" id="KW-0812">Transmembrane</keyword>
<dbReference type="Pfam" id="PF14316">
    <property type="entry name" value="DUF4381"/>
    <property type="match status" value="1"/>
</dbReference>